<dbReference type="PRINTS" id="PR00169">
    <property type="entry name" value="KCHANNEL"/>
</dbReference>
<feature type="compositionally biased region" description="Polar residues" evidence="11">
    <location>
        <begin position="311"/>
        <end position="323"/>
    </location>
</feature>
<keyword evidence="2" id="KW-0813">Transport</keyword>
<evidence type="ECO:0000256" key="6">
    <source>
        <dbReference type="ARBA" id="ARBA00022958"/>
    </source>
</evidence>
<dbReference type="AlphaFoldDB" id="A0A0C4YDB3"/>
<keyword evidence="6" id="KW-0630">Potassium</keyword>
<dbReference type="Pfam" id="PF00520">
    <property type="entry name" value="Ion_trans"/>
    <property type="match status" value="1"/>
</dbReference>
<evidence type="ECO:0000256" key="9">
    <source>
        <dbReference type="ARBA" id="ARBA00023136"/>
    </source>
</evidence>
<reference evidence="14 15" key="1">
    <citation type="journal article" date="2015" name="Genome Announc.">
        <title>Complete Genome Sequence of Cupriavidus basilensis 4G11, Isolated from the Oak Ridge Field Research Center Site.</title>
        <authorList>
            <person name="Ray J."/>
            <person name="Waters R.J."/>
            <person name="Skerker J.M."/>
            <person name="Kuehl J.V."/>
            <person name="Price M.N."/>
            <person name="Huang J."/>
            <person name="Chakraborty R."/>
            <person name="Arkin A.P."/>
            <person name="Deutschbauer A."/>
        </authorList>
    </citation>
    <scope>NUCLEOTIDE SEQUENCE [LARGE SCALE GENOMIC DNA]</scope>
    <source>
        <strain evidence="14">4G11</strain>
    </source>
</reference>
<feature type="region of interest" description="Disordered" evidence="11">
    <location>
        <begin position="291"/>
        <end position="323"/>
    </location>
</feature>
<keyword evidence="3" id="KW-0633">Potassium transport</keyword>
<keyword evidence="8" id="KW-0406">Ion transport</keyword>
<dbReference type="RefSeq" id="WP_043349424.1">
    <property type="nucleotide sequence ID" value="NZ_CP010536.1"/>
</dbReference>
<dbReference type="Proteomes" id="UP000031843">
    <property type="component" value="Chromosome main"/>
</dbReference>
<evidence type="ECO:0000256" key="10">
    <source>
        <dbReference type="ARBA" id="ARBA00023303"/>
    </source>
</evidence>
<evidence type="ECO:0000259" key="13">
    <source>
        <dbReference type="Pfam" id="PF00520"/>
    </source>
</evidence>
<feature type="transmembrane region" description="Helical" evidence="12">
    <location>
        <begin position="105"/>
        <end position="127"/>
    </location>
</feature>
<keyword evidence="4 12" id="KW-0812">Transmembrane</keyword>
<dbReference type="PANTHER" id="PTHR11537">
    <property type="entry name" value="VOLTAGE-GATED POTASSIUM CHANNEL"/>
    <property type="match status" value="1"/>
</dbReference>
<evidence type="ECO:0000256" key="7">
    <source>
        <dbReference type="ARBA" id="ARBA00022989"/>
    </source>
</evidence>
<feature type="transmembrane region" description="Helical" evidence="12">
    <location>
        <begin position="75"/>
        <end position="93"/>
    </location>
</feature>
<feature type="domain" description="Ion transport" evidence="13">
    <location>
        <begin position="44"/>
        <end position="253"/>
    </location>
</feature>
<evidence type="ECO:0000256" key="8">
    <source>
        <dbReference type="ARBA" id="ARBA00023065"/>
    </source>
</evidence>
<dbReference type="InterPro" id="IPR028325">
    <property type="entry name" value="VG_K_chnl"/>
</dbReference>
<evidence type="ECO:0000313" key="15">
    <source>
        <dbReference type="Proteomes" id="UP000031843"/>
    </source>
</evidence>
<comment type="subcellular location">
    <subcellularLocation>
        <location evidence="1">Membrane</location>
        <topology evidence="1">Multi-pass membrane protein</topology>
    </subcellularLocation>
</comment>
<evidence type="ECO:0000256" key="2">
    <source>
        <dbReference type="ARBA" id="ARBA00022448"/>
    </source>
</evidence>
<dbReference type="SUPFAM" id="SSF81324">
    <property type="entry name" value="Voltage-gated potassium channels"/>
    <property type="match status" value="1"/>
</dbReference>
<evidence type="ECO:0000256" key="5">
    <source>
        <dbReference type="ARBA" id="ARBA00022826"/>
    </source>
</evidence>
<name>A0A0C4YDB3_9BURK</name>
<feature type="region of interest" description="Disordered" evidence="11">
    <location>
        <begin position="1"/>
        <end position="22"/>
    </location>
</feature>
<evidence type="ECO:0000256" key="11">
    <source>
        <dbReference type="SAM" id="MobiDB-lite"/>
    </source>
</evidence>
<evidence type="ECO:0000256" key="12">
    <source>
        <dbReference type="SAM" id="Phobius"/>
    </source>
</evidence>
<keyword evidence="10" id="KW-0407">Ion channel</keyword>
<dbReference type="GO" id="GO:0001508">
    <property type="term" value="P:action potential"/>
    <property type="evidence" value="ECO:0007669"/>
    <property type="project" value="TreeGrafter"/>
</dbReference>
<protein>
    <submittedName>
        <fullName evidence="14">Potassium voltage-gated channel subfamily KQT</fullName>
    </submittedName>
</protein>
<feature type="transmembrane region" description="Helical" evidence="12">
    <location>
        <begin position="199"/>
        <end position="218"/>
    </location>
</feature>
<feature type="transmembrane region" description="Helical" evidence="12">
    <location>
        <begin position="45"/>
        <end position="63"/>
    </location>
</feature>
<dbReference type="Gene3D" id="1.10.287.70">
    <property type="match status" value="1"/>
</dbReference>
<dbReference type="KEGG" id="cbw:RR42_m3522"/>
<evidence type="ECO:0000256" key="3">
    <source>
        <dbReference type="ARBA" id="ARBA00022538"/>
    </source>
</evidence>
<dbReference type="PANTHER" id="PTHR11537:SF254">
    <property type="entry name" value="POTASSIUM VOLTAGE-GATED CHANNEL PROTEIN SHAB"/>
    <property type="match status" value="1"/>
</dbReference>
<accession>A0A0C4YDB3</accession>
<proteinExistence type="predicted"/>
<evidence type="ECO:0000256" key="4">
    <source>
        <dbReference type="ARBA" id="ARBA00022692"/>
    </source>
</evidence>
<evidence type="ECO:0000313" key="14">
    <source>
        <dbReference type="EMBL" id="AJG20888.1"/>
    </source>
</evidence>
<evidence type="ECO:0000256" key="1">
    <source>
        <dbReference type="ARBA" id="ARBA00004141"/>
    </source>
</evidence>
<feature type="compositionally biased region" description="Basic and acidic residues" evidence="11">
    <location>
        <begin position="295"/>
        <end position="306"/>
    </location>
</feature>
<dbReference type="STRING" id="68895.RR42_m3522"/>
<feature type="transmembrane region" description="Helical" evidence="12">
    <location>
        <begin position="230"/>
        <end position="256"/>
    </location>
</feature>
<keyword evidence="9 12" id="KW-0472">Membrane</keyword>
<dbReference type="InterPro" id="IPR005821">
    <property type="entry name" value="Ion_trans_dom"/>
</dbReference>
<feature type="transmembrane region" description="Helical" evidence="12">
    <location>
        <begin position="171"/>
        <end position="192"/>
    </location>
</feature>
<dbReference type="OrthoDB" id="9799090at2"/>
<organism evidence="14 15">
    <name type="scientific">Cupriavidus basilensis</name>
    <dbReference type="NCBI Taxonomy" id="68895"/>
    <lineage>
        <taxon>Bacteria</taxon>
        <taxon>Pseudomonadati</taxon>
        <taxon>Pseudomonadota</taxon>
        <taxon>Betaproteobacteria</taxon>
        <taxon>Burkholderiales</taxon>
        <taxon>Burkholderiaceae</taxon>
        <taxon>Cupriavidus</taxon>
    </lineage>
</organism>
<dbReference type="EMBL" id="CP010536">
    <property type="protein sequence ID" value="AJG20888.1"/>
    <property type="molecule type" value="Genomic_DNA"/>
</dbReference>
<dbReference type="GO" id="GO:0005249">
    <property type="term" value="F:voltage-gated potassium channel activity"/>
    <property type="evidence" value="ECO:0007669"/>
    <property type="project" value="InterPro"/>
</dbReference>
<keyword evidence="5" id="KW-0631">Potassium channel</keyword>
<feature type="compositionally biased region" description="Low complexity" evidence="11">
    <location>
        <begin position="1"/>
        <end position="18"/>
    </location>
</feature>
<gene>
    <name evidence="14" type="ORF">RR42_m3522</name>
</gene>
<keyword evidence="7 12" id="KW-1133">Transmembrane helix</keyword>
<keyword evidence="15" id="KW-1185">Reference proteome</keyword>
<dbReference type="GO" id="GO:0008076">
    <property type="term" value="C:voltage-gated potassium channel complex"/>
    <property type="evidence" value="ECO:0007669"/>
    <property type="project" value="InterPro"/>
</dbReference>
<sequence>MAAPNATQRARSSAQTRQRLGKPESGWRERWYTIIFEADTRNGQLFDITLLLAIVASVLIVMFDSLPAVNLRLGRVFTVLEWLFTLLFTAEYLMRIVVVRRPLRYVFSFFGVVDFLSIIPTWLAFFVPELAFLIDVRLLRLLRVFRILKLTVYFEEAQILYRALANSRRKIFVFLGTVFIITVILGTVMYVVEGPQHGFTSIPVSMYWAVVTLTTTGFGDMVPKTPLGQFITSLTILLGYGIIAFPTGIVGAELAASIMKRPLTTRTCSHCLTQGHDPDAGYCKHCGSELPPYQGEDKGEGEREPAGLRASAQTPPRRPTSSA</sequence>